<dbReference type="InterPro" id="IPR045170">
    <property type="entry name" value="MTOX"/>
</dbReference>
<evidence type="ECO:0000256" key="4">
    <source>
        <dbReference type="ARBA" id="ARBA00023002"/>
    </source>
</evidence>
<evidence type="ECO:0000259" key="5">
    <source>
        <dbReference type="Pfam" id="PF01266"/>
    </source>
</evidence>
<dbReference type="Gene3D" id="3.50.50.60">
    <property type="entry name" value="FAD/NAD(P)-binding domain"/>
    <property type="match status" value="1"/>
</dbReference>
<dbReference type="SUPFAM" id="SSF51905">
    <property type="entry name" value="FAD/NAD(P)-binding domain"/>
    <property type="match status" value="1"/>
</dbReference>
<proteinExistence type="predicted"/>
<comment type="cofactor">
    <cofactor evidence="1">
        <name>FAD</name>
        <dbReference type="ChEBI" id="CHEBI:57692"/>
    </cofactor>
</comment>
<gene>
    <name evidence="6" type="ORF">CW354_22550</name>
</gene>
<accession>A0A2S7JZP0</accession>
<dbReference type="GO" id="GO:0050660">
    <property type="term" value="F:flavin adenine dinucleotide binding"/>
    <property type="evidence" value="ECO:0007669"/>
    <property type="project" value="InterPro"/>
</dbReference>
<keyword evidence="2" id="KW-0285">Flavoprotein</keyword>
<keyword evidence="7" id="KW-1185">Reference proteome</keyword>
<dbReference type="InterPro" id="IPR036188">
    <property type="entry name" value="FAD/NAD-bd_sf"/>
</dbReference>
<dbReference type="GO" id="GO:0008115">
    <property type="term" value="F:sarcosine oxidase activity"/>
    <property type="evidence" value="ECO:0007669"/>
    <property type="project" value="TreeGrafter"/>
</dbReference>
<sequence length="379" mass="41505">MSGGPHCAVVGAGIMGAAAAYALARRGARVTLFEQFPFGHDRGSSHGATRLFRTAYFEHPDYVPLLKRAAMLWRELEEEAHETLFEMTGVFMAGRADSGLIAGTSLAAEQHGLHLHRLSRAEARKRFFWFALDDDMEAMIEPDAGFVYADRARAAYLKAASAHDAELHENSPVSGWTAKGGQIELEAGGERHCFDRLVLAPGAFAGEFVKLGRKFLQPLRKSLFWTSPGEDRFTLANGFLPYAIEEADGRFRYGFPAVDADGVKIGEHTGGAPVADPLDQAPDAAAEARRDMEAFLKRRIPGVSSTIIKEQSCLYAMSPDGHFIIDRHPESEHVVLAMGHSGHGFKFAPLIGEALADLALKGETMREFDFLKLARFDQA</sequence>
<evidence type="ECO:0000256" key="3">
    <source>
        <dbReference type="ARBA" id="ARBA00022827"/>
    </source>
</evidence>
<dbReference type="PANTHER" id="PTHR10961:SF7">
    <property type="entry name" value="FAD DEPENDENT OXIDOREDUCTASE DOMAIN-CONTAINING PROTEIN"/>
    <property type="match status" value="1"/>
</dbReference>
<comment type="caution">
    <text evidence="6">The sequence shown here is derived from an EMBL/GenBank/DDBJ whole genome shotgun (WGS) entry which is preliminary data.</text>
</comment>
<dbReference type="Gene3D" id="3.30.9.10">
    <property type="entry name" value="D-Amino Acid Oxidase, subunit A, domain 2"/>
    <property type="match status" value="1"/>
</dbReference>
<keyword evidence="3" id="KW-0274">FAD</keyword>
<keyword evidence="4" id="KW-0560">Oxidoreductase</keyword>
<dbReference type="RefSeq" id="WP_104832349.1">
    <property type="nucleotide sequence ID" value="NZ_PJCH01000017.1"/>
</dbReference>
<dbReference type="Proteomes" id="UP000239504">
    <property type="component" value="Unassembled WGS sequence"/>
</dbReference>
<organism evidence="6 7">
    <name type="scientific">Hyphococcus luteus</name>
    <dbReference type="NCBI Taxonomy" id="2058213"/>
    <lineage>
        <taxon>Bacteria</taxon>
        <taxon>Pseudomonadati</taxon>
        <taxon>Pseudomonadota</taxon>
        <taxon>Alphaproteobacteria</taxon>
        <taxon>Parvularculales</taxon>
        <taxon>Parvularculaceae</taxon>
        <taxon>Hyphococcus</taxon>
    </lineage>
</organism>
<dbReference type="SUPFAM" id="SSF54373">
    <property type="entry name" value="FAD-linked reductases, C-terminal domain"/>
    <property type="match status" value="1"/>
</dbReference>
<name>A0A2S7JZP0_9PROT</name>
<evidence type="ECO:0000313" key="6">
    <source>
        <dbReference type="EMBL" id="PQA85710.1"/>
    </source>
</evidence>
<evidence type="ECO:0000256" key="1">
    <source>
        <dbReference type="ARBA" id="ARBA00001974"/>
    </source>
</evidence>
<protein>
    <submittedName>
        <fullName evidence="6">N-methyl-L-tryptophan oxidase</fullName>
    </submittedName>
</protein>
<dbReference type="EMBL" id="PJCH01000017">
    <property type="protein sequence ID" value="PQA85710.1"/>
    <property type="molecule type" value="Genomic_DNA"/>
</dbReference>
<feature type="domain" description="FAD dependent oxidoreductase" evidence="5">
    <location>
        <begin position="7"/>
        <end position="358"/>
    </location>
</feature>
<dbReference type="OrthoDB" id="9806257at2"/>
<dbReference type="PANTHER" id="PTHR10961">
    <property type="entry name" value="PEROXISOMAL SARCOSINE OXIDASE"/>
    <property type="match status" value="1"/>
</dbReference>
<dbReference type="AlphaFoldDB" id="A0A2S7JZP0"/>
<dbReference type="Pfam" id="PF01266">
    <property type="entry name" value="DAO"/>
    <property type="match status" value="1"/>
</dbReference>
<reference evidence="6 7" key="1">
    <citation type="submission" date="2017-12" db="EMBL/GenBank/DDBJ databases">
        <authorList>
            <person name="Hurst M.R.H."/>
        </authorList>
    </citation>
    <scope>NUCLEOTIDE SEQUENCE [LARGE SCALE GENOMIC DNA]</scope>
    <source>
        <strain evidence="6 7">SY-3-19</strain>
    </source>
</reference>
<dbReference type="NCBIfam" id="NF008425">
    <property type="entry name" value="PRK11259.1"/>
    <property type="match status" value="1"/>
</dbReference>
<evidence type="ECO:0000313" key="7">
    <source>
        <dbReference type="Proteomes" id="UP000239504"/>
    </source>
</evidence>
<dbReference type="InterPro" id="IPR006076">
    <property type="entry name" value="FAD-dep_OxRdtase"/>
</dbReference>
<evidence type="ECO:0000256" key="2">
    <source>
        <dbReference type="ARBA" id="ARBA00022630"/>
    </source>
</evidence>